<evidence type="ECO:0000313" key="2">
    <source>
        <dbReference type="Proteomes" id="UP000229342"/>
    </source>
</evidence>
<dbReference type="AlphaFoldDB" id="A0A2H0KB89"/>
<proteinExistence type="predicted"/>
<name>A0A2H0KB89_9BACT</name>
<accession>A0A2H0KB89</accession>
<protein>
    <submittedName>
        <fullName evidence="1">Uncharacterized protein</fullName>
    </submittedName>
</protein>
<comment type="caution">
    <text evidence="1">The sequence shown here is derived from an EMBL/GenBank/DDBJ whole genome shotgun (WGS) entry which is preliminary data.</text>
</comment>
<reference evidence="1 2" key="1">
    <citation type="submission" date="2017-09" db="EMBL/GenBank/DDBJ databases">
        <title>Depth-based differentiation of microbial function through sediment-hosted aquifers and enrichment of novel symbionts in the deep terrestrial subsurface.</title>
        <authorList>
            <person name="Probst A.J."/>
            <person name="Ladd B."/>
            <person name="Jarett J.K."/>
            <person name="Geller-Mcgrath D.E."/>
            <person name="Sieber C.M."/>
            <person name="Emerson J.B."/>
            <person name="Anantharaman K."/>
            <person name="Thomas B.C."/>
            <person name="Malmstrom R."/>
            <person name="Stieglmeier M."/>
            <person name="Klingl A."/>
            <person name="Woyke T."/>
            <person name="Ryan C.M."/>
            <person name="Banfield J.F."/>
        </authorList>
    </citation>
    <scope>NUCLEOTIDE SEQUENCE [LARGE SCALE GENOMIC DNA]</scope>
    <source>
        <strain evidence="1">CG11_big_fil_rev_8_21_14_0_20_46_11</strain>
    </source>
</reference>
<dbReference type="EMBL" id="PCVG01000047">
    <property type="protein sequence ID" value="PIQ68495.1"/>
    <property type="molecule type" value="Genomic_DNA"/>
</dbReference>
<organism evidence="1 2">
    <name type="scientific">Candidatus Taylorbacteria bacterium CG11_big_fil_rev_8_21_14_0_20_46_11</name>
    <dbReference type="NCBI Taxonomy" id="1975025"/>
    <lineage>
        <taxon>Bacteria</taxon>
        <taxon>Candidatus Tayloriibacteriota</taxon>
    </lineage>
</organism>
<gene>
    <name evidence="1" type="ORF">COV91_03830</name>
</gene>
<evidence type="ECO:0000313" key="1">
    <source>
        <dbReference type="EMBL" id="PIQ68495.1"/>
    </source>
</evidence>
<dbReference type="Proteomes" id="UP000229342">
    <property type="component" value="Unassembled WGS sequence"/>
</dbReference>
<sequence>MEDTDEKRIEKIKELAKSYYFIDEGILIDKHLELLRVFDIKGFENIATHPHREKRVYISRKALKHFVESRRAELEKYHTEEEALKRIDFALGEIKEVVVNYHSYTRERTDDGIEKHFYARNYHSQGQPSIRILIEEKGENLEICTLHFTKNKKEG</sequence>